<feature type="transmembrane region" description="Helical" evidence="7">
    <location>
        <begin position="380"/>
        <end position="398"/>
    </location>
</feature>
<feature type="transmembrane region" description="Helical" evidence="7">
    <location>
        <begin position="12"/>
        <end position="30"/>
    </location>
</feature>
<feature type="transmembrane region" description="Helical" evidence="7">
    <location>
        <begin position="83"/>
        <end position="108"/>
    </location>
</feature>
<feature type="transmembrane region" description="Helical" evidence="7">
    <location>
        <begin position="120"/>
        <end position="142"/>
    </location>
</feature>
<evidence type="ECO:0000256" key="1">
    <source>
        <dbReference type="ARBA" id="ARBA00004651"/>
    </source>
</evidence>
<evidence type="ECO:0000256" key="3">
    <source>
        <dbReference type="ARBA" id="ARBA00022475"/>
    </source>
</evidence>
<dbReference type="EMBL" id="FWEV01000306">
    <property type="protein sequence ID" value="SLM32265.1"/>
    <property type="molecule type" value="Genomic_DNA"/>
</dbReference>
<evidence type="ECO:0000313" key="8">
    <source>
        <dbReference type="EMBL" id="SLM32265.1"/>
    </source>
</evidence>
<proteinExistence type="inferred from homology"/>
<dbReference type="STRING" id="1246637.MTBBW1_620008"/>
<dbReference type="GO" id="GO:0005886">
    <property type="term" value="C:plasma membrane"/>
    <property type="evidence" value="ECO:0007669"/>
    <property type="project" value="UniProtKB-SubCell"/>
</dbReference>
<evidence type="ECO:0000256" key="6">
    <source>
        <dbReference type="ARBA" id="ARBA00023136"/>
    </source>
</evidence>
<protein>
    <submittedName>
        <fullName evidence="8">Permease</fullName>
    </submittedName>
</protein>
<feature type="transmembrane region" description="Helical" evidence="7">
    <location>
        <begin position="50"/>
        <end position="71"/>
    </location>
</feature>
<feature type="transmembrane region" description="Helical" evidence="7">
    <location>
        <begin position="335"/>
        <end position="360"/>
    </location>
</feature>
<gene>
    <name evidence="8" type="ORF">MTBBW1_620008</name>
</gene>
<dbReference type="Pfam" id="PF03773">
    <property type="entry name" value="ArsP_1"/>
    <property type="match status" value="1"/>
</dbReference>
<evidence type="ECO:0000256" key="7">
    <source>
        <dbReference type="SAM" id="Phobius"/>
    </source>
</evidence>
<keyword evidence="5 7" id="KW-1133">Transmembrane helix</keyword>
<name>A0A1W1HIN0_9BACT</name>
<feature type="transmembrane region" description="Helical" evidence="7">
    <location>
        <begin position="306"/>
        <end position="323"/>
    </location>
</feature>
<dbReference type="RefSeq" id="WP_080801745.1">
    <property type="nucleotide sequence ID" value="NZ_LT828542.1"/>
</dbReference>
<dbReference type="InterPro" id="IPR005524">
    <property type="entry name" value="DUF318"/>
</dbReference>
<comment type="subcellular location">
    <subcellularLocation>
        <location evidence="1">Cell membrane</location>
        <topology evidence="1">Multi-pass membrane protein</topology>
    </subcellularLocation>
</comment>
<evidence type="ECO:0000256" key="4">
    <source>
        <dbReference type="ARBA" id="ARBA00022692"/>
    </source>
</evidence>
<accession>A0A1W1HIN0</accession>
<dbReference type="PANTHER" id="PTHR43299">
    <property type="entry name" value="UPF0718 PROTEIN YRAQ"/>
    <property type="match status" value="1"/>
</dbReference>
<sequence length="430" mass="46603">MNWKDELKPLGIIVILFFAAFFLPVGVHRFDNALMEALELVKWYAEEHVLLCLVPAFFIAGAIGVFVSQNAVMKYLGPAAKKWIAYLVASVSGTILAVCSCTILPLFAGIYKRGAGLGPAVAFLYSGPAISVLSIILTARILGPEIGIARAVGAILFAFVIGILMEFFFRSEEAERSAQIHVPESGESRPLYQTIIYFFFMVMILVFANWGKPDVQEGLWWTIFSAKWMITSVSAVIFGIVLVMWYEHKAWKIILIGAVSVLFAVAFPQIPIIAFSAGFIGLTWSASTSSDENGSWIYASWDFAKQILPLLLMGVFVAGFLLGRPGNEGIIPNEWVSALVGGNSLFANFFSSIVGAFMYFATLTEVPIVQGLMGSGMGKGPSLALLLAGPALSLPNMLVIRSVIGTKMTAVFVILVVIMATISGMIYGMI</sequence>
<evidence type="ECO:0000256" key="5">
    <source>
        <dbReference type="ARBA" id="ARBA00022989"/>
    </source>
</evidence>
<comment type="similarity">
    <text evidence="2">Belongs to the UPF0718 family.</text>
</comment>
<keyword evidence="6 7" id="KW-0472">Membrane</keyword>
<dbReference type="OrthoDB" id="9777774at2"/>
<feature type="transmembrane region" description="Helical" evidence="7">
    <location>
        <begin position="410"/>
        <end position="429"/>
    </location>
</feature>
<keyword evidence="3" id="KW-1003">Cell membrane</keyword>
<feature type="transmembrane region" description="Helical" evidence="7">
    <location>
        <begin position="253"/>
        <end position="286"/>
    </location>
</feature>
<evidence type="ECO:0000313" key="9">
    <source>
        <dbReference type="Proteomes" id="UP000191931"/>
    </source>
</evidence>
<feature type="transmembrane region" description="Helical" evidence="7">
    <location>
        <begin position="228"/>
        <end position="246"/>
    </location>
</feature>
<dbReference type="Proteomes" id="UP000191931">
    <property type="component" value="Unassembled WGS sequence"/>
</dbReference>
<keyword evidence="4 7" id="KW-0812">Transmembrane</keyword>
<dbReference type="PANTHER" id="PTHR43299:SF1">
    <property type="entry name" value="UPF0718 PROTEIN YRAQ"/>
    <property type="match status" value="1"/>
</dbReference>
<reference evidence="8 9" key="1">
    <citation type="submission" date="2017-03" db="EMBL/GenBank/DDBJ databases">
        <authorList>
            <person name="Afonso C.L."/>
            <person name="Miller P.J."/>
            <person name="Scott M.A."/>
            <person name="Spackman E."/>
            <person name="Goraichik I."/>
            <person name="Dimitrov K.M."/>
            <person name="Suarez D.L."/>
            <person name="Swayne D.E."/>
        </authorList>
    </citation>
    <scope>NUCLEOTIDE SEQUENCE [LARGE SCALE GENOMIC DNA]</scope>
    <source>
        <strain evidence="8">PRJEB14757</strain>
    </source>
</reference>
<keyword evidence="9" id="KW-1185">Reference proteome</keyword>
<evidence type="ECO:0000256" key="2">
    <source>
        <dbReference type="ARBA" id="ARBA00006386"/>
    </source>
</evidence>
<feature type="transmembrane region" description="Helical" evidence="7">
    <location>
        <begin position="148"/>
        <end position="169"/>
    </location>
</feature>
<dbReference type="AlphaFoldDB" id="A0A1W1HIN0"/>
<feature type="transmembrane region" description="Helical" evidence="7">
    <location>
        <begin position="190"/>
        <end position="208"/>
    </location>
</feature>
<organism evidence="8 9">
    <name type="scientific">Desulfamplus magnetovallimortis</name>
    <dbReference type="NCBI Taxonomy" id="1246637"/>
    <lineage>
        <taxon>Bacteria</taxon>
        <taxon>Pseudomonadati</taxon>
        <taxon>Thermodesulfobacteriota</taxon>
        <taxon>Desulfobacteria</taxon>
        <taxon>Desulfobacterales</taxon>
        <taxon>Desulfobacteraceae</taxon>
        <taxon>Desulfamplus</taxon>
    </lineage>
</organism>